<dbReference type="Pfam" id="PF25500">
    <property type="entry name" value="DUF7913"/>
    <property type="match status" value="1"/>
</dbReference>
<dbReference type="Gramene" id="TraesCAD_scaffold_047355_01G000200.1">
    <property type="protein sequence ID" value="TraesCAD_scaffold_047355_01G000200.1"/>
    <property type="gene ID" value="TraesCAD_scaffold_047355_01G000200"/>
</dbReference>
<dbReference type="Pfam" id="PF25502">
    <property type="entry name" value="DUF7915"/>
    <property type="match status" value="1"/>
</dbReference>
<reference evidence="3" key="2">
    <citation type="submission" date="2018-10" db="UniProtKB">
        <authorList>
            <consortium name="EnsemblPlants"/>
        </authorList>
    </citation>
    <scope>IDENTIFICATION</scope>
</reference>
<dbReference type="Gramene" id="TraesROB_scaffold_067337_01G000200.1">
    <property type="protein sequence ID" value="TraesROB_scaffold_067337_01G000200.1"/>
    <property type="gene ID" value="TraesROB_scaffold_067337_01G000200"/>
</dbReference>
<dbReference type="InterPro" id="IPR057237">
    <property type="entry name" value="DUF7915"/>
</dbReference>
<evidence type="ECO:0000259" key="2">
    <source>
        <dbReference type="Pfam" id="PF25502"/>
    </source>
</evidence>
<dbReference type="PANTHER" id="PTHR33913:SF1">
    <property type="entry name" value="DRBM DOMAIN-CONTAINING PROTEIN"/>
    <property type="match status" value="1"/>
</dbReference>
<evidence type="ECO:0000259" key="1">
    <source>
        <dbReference type="Pfam" id="PF25500"/>
    </source>
</evidence>
<dbReference type="SMR" id="A0A3B6QCI0"/>
<dbReference type="Gramene" id="TraesCLE_scaffold_062621_01G000200.1">
    <property type="protein sequence ID" value="TraesCLE_scaffold_062621_01G000200.1"/>
    <property type="gene ID" value="TraesCLE_scaffold_062621_01G000200"/>
</dbReference>
<dbReference type="Gramene" id="TraesCS6D03G0162900.1">
    <property type="protein sequence ID" value="TraesCS6D03G0162900.1.CDS"/>
    <property type="gene ID" value="TraesCS6D03G0162900"/>
</dbReference>
<accession>A0A3B6QCI0</accession>
<feature type="domain" description="DUF7915" evidence="2">
    <location>
        <begin position="120"/>
        <end position="257"/>
    </location>
</feature>
<dbReference type="Proteomes" id="UP000019116">
    <property type="component" value="Chromosome 6D"/>
</dbReference>
<organism evidence="3">
    <name type="scientific">Triticum aestivum</name>
    <name type="common">Wheat</name>
    <dbReference type="NCBI Taxonomy" id="4565"/>
    <lineage>
        <taxon>Eukaryota</taxon>
        <taxon>Viridiplantae</taxon>
        <taxon>Streptophyta</taxon>
        <taxon>Embryophyta</taxon>
        <taxon>Tracheophyta</taxon>
        <taxon>Spermatophyta</taxon>
        <taxon>Magnoliopsida</taxon>
        <taxon>Liliopsida</taxon>
        <taxon>Poales</taxon>
        <taxon>Poaceae</taxon>
        <taxon>BOP clade</taxon>
        <taxon>Pooideae</taxon>
        <taxon>Triticodae</taxon>
        <taxon>Triticeae</taxon>
        <taxon>Triticinae</taxon>
        <taxon>Triticum</taxon>
    </lineage>
</organism>
<dbReference type="PANTHER" id="PTHR33913">
    <property type="entry name" value="ALEURONE LAYER MORPHOGENESIS PROTEIN"/>
    <property type="match status" value="1"/>
</dbReference>
<feature type="domain" description="DUF7913" evidence="1">
    <location>
        <begin position="2"/>
        <end position="87"/>
    </location>
</feature>
<sequence length="449" mass="50878">MTNEQQLAVAEQIHKAVIMYNYYHRKISPQLSFADPKLFLMSLPVEEDLLTHLSMLLKRESKPGNNQRLYTCDTAALQACEIAKGLDASKDSPDMTAWPISKVAVLLIDPERKKCLIEHTQGVWSFIEFDEACSSDMIAVWKSANKRTYAAVDGANTPRELALSEVERRTGMKASNLRVLETFWAYSLSKERTATKLFLVEYEQAMKGNLVEISLEDLITSMTGPVFANHQFLKITSLVEYYHILPYKDILSELLHRKWPETLVVPTMMNSALPWQNMEVLEKSGAFSENVSDLVDESLRLIQKIRDDIVFKERILQGQSAECDMDIQRIWNEGLMTAKVLSDKYKNGFPKMEVAASSCSGDGGRLNKKTLRASLEFRKYVELDEICRDCYCISPRYTVLPSITDGTYTASVRLRCPDAKMTIYGGPRKTPLEARCSAAANMIQELCKA</sequence>
<dbReference type="OrthoDB" id="781822at2759"/>
<protein>
    <recommendedName>
        <fullName evidence="5">DRBM domain-containing protein</fullName>
    </recommendedName>
</protein>
<evidence type="ECO:0000313" key="3">
    <source>
        <dbReference type="EnsemblPlants" id="TraesCS6D02G077900.1"/>
    </source>
</evidence>
<reference evidence="3" key="1">
    <citation type="submission" date="2018-08" db="EMBL/GenBank/DDBJ databases">
        <authorList>
            <person name="Rossello M."/>
        </authorList>
    </citation>
    <scope>NUCLEOTIDE SEQUENCE [LARGE SCALE GENOMIC DNA]</scope>
    <source>
        <strain evidence="3">cv. Chinese Spring</strain>
    </source>
</reference>
<proteinExistence type="predicted"/>
<dbReference type="EnsemblPlants" id="TraesCS6D02G077900.1">
    <property type="protein sequence ID" value="TraesCS6D02G077900.1"/>
    <property type="gene ID" value="TraesCS6D02G077900"/>
</dbReference>
<dbReference type="Gramene" id="TraesWEE_scaffold_059608_01G000200.1">
    <property type="protein sequence ID" value="TraesWEE_scaffold_059608_01G000200.1"/>
    <property type="gene ID" value="TraesWEE_scaffold_059608_01G000200"/>
</dbReference>
<name>A0A3B6QCI0_WHEAT</name>
<dbReference type="Gramene" id="TraesCS6D02G077900.1">
    <property type="protein sequence ID" value="TraesCS6D02G077900.1"/>
    <property type="gene ID" value="TraesCS6D02G077900"/>
</dbReference>
<evidence type="ECO:0000313" key="4">
    <source>
        <dbReference type="Proteomes" id="UP000019116"/>
    </source>
</evidence>
<dbReference type="InterPro" id="IPR057235">
    <property type="entry name" value="DUF7913"/>
</dbReference>
<dbReference type="AlphaFoldDB" id="A0A3B6QCI0"/>
<keyword evidence="4" id="KW-1185">Reference proteome</keyword>
<evidence type="ECO:0008006" key="5">
    <source>
        <dbReference type="Google" id="ProtNLM"/>
    </source>
</evidence>